<evidence type="ECO:0000256" key="2">
    <source>
        <dbReference type="ARBA" id="ARBA00022741"/>
    </source>
</evidence>
<name>A0A1T4K4I0_9FIRM</name>
<dbReference type="InterPro" id="IPR020568">
    <property type="entry name" value="Ribosomal_Su5_D2-typ_SF"/>
</dbReference>
<dbReference type="InterPro" id="IPR006204">
    <property type="entry name" value="GHMP_kinase_N_dom"/>
</dbReference>
<keyword evidence="3 6" id="KW-0418">Kinase</keyword>
<keyword evidence="7" id="KW-1185">Reference proteome</keyword>
<dbReference type="Pfam" id="PF00288">
    <property type="entry name" value="GHMP_kinases_N"/>
    <property type="match status" value="1"/>
</dbReference>
<dbReference type="InterPro" id="IPR012363">
    <property type="entry name" value="PduX"/>
</dbReference>
<evidence type="ECO:0000256" key="1">
    <source>
        <dbReference type="ARBA" id="ARBA00022679"/>
    </source>
</evidence>
<organism evidence="6 7">
    <name type="scientific">Selenihalanaerobacter shriftii</name>
    <dbReference type="NCBI Taxonomy" id="142842"/>
    <lineage>
        <taxon>Bacteria</taxon>
        <taxon>Bacillati</taxon>
        <taxon>Bacillota</taxon>
        <taxon>Clostridia</taxon>
        <taxon>Halanaerobiales</taxon>
        <taxon>Halobacteroidaceae</taxon>
        <taxon>Selenihalanaerobacter</taxon>
    </lineage>
</organism>
<dbReference type="PANTHER" id="PTHR43527:SF1">
    <property type="entry name" value="L-THREONINE KINASE"/>
    <property type="match status" value="1"/>
</dbReference>
<dbReference type="EMBL" id="FUWM01000005">
    <property type="protein sequence ID" value="SJZ37350.1"/>
    <property type="molecule type" value="Genomic_DNA"/>
</dbReference>
<keyword evidence="1" id="KW-0808">Transferase</keyword>
<dbReference type="PIRSF" id="PIRSF033887">
    <property type="entry name" value="PduX"/>
    <property type="match status" value="1"/>
</dbReference>
<evidence type="ECO:0000256" key="3">
    <source>
        <dbReference type="ARBA" id="ARBA00022777"/>
    </source>
</evidence>
<evidence type="ECO:0000313" key="6">
    <source>
        <dbReference type="EMBL" id="SJZ37350.1"/>
    </source>
</evidence>
<dbReference type="GO" id="GO:0016301">
    <property type="term" value="F:kinase activity"/>
    <property type="evidence" value="ECO:0007669"/>
    <property type="project" value="UniProtKB-KW"/>
</dbReference>
<evidence type="ECO:0000313" key="7">
    <source>
        <dbReference type="Proteomes" id="UP000190625"/>
    </source>
</evidence>
<accession>A0A1T4K4I0</accession>
<keyword evidence="2" id="KW-0547">Nucleotide-binding</keyword>
<dbReference type="InterPro" id="IPR014721">
    <property type="entry name" value="Ribsml_uS5_D2-typ_fold_subgr"/>
</dbReference>
<feature type="domain" description="GHMP kinase N-terminal" evidence="5">
    <location>
        <begin position="58"/>
        <end position="124"/>
    </location>
</feature>
<evidence type="ECO:0000256" key="4">
    <source>
        <dbReference type="ARBA" id="ARBA00022840"/>
    </source>
</evidence>
<reference evidence="7" key="1">
    <citation type="submission" date="2017-02" db="EMBL/GenBank/DDBJ databases">
        <authorList>
            <person name="Varghese N."/>
            <person name="Submissions S."/>
        </authorList>
    </citation>
    <scope>NUCLEOTIDE SEQUENCE [LARGE SCALE GENOMIC DNA]</scope>
    <source>
        <strain evidence="7">ATCC BAA-73</strain>
    </source>
</reference>
<dbReference type="AlphaFoldDB" id="A0A1T4K4I0"/>
<evidence type="ECO:0000259" key="5">
    <source>
        <dbReference type="Pfam" id="PF00288"/>
    </source>
</evidence>
<dbReference type="GO" id="GO:0005524">
    <property type="term" value="F:ATP binding"/>
    <property type="evidence" value="ECO:0007669"/>
    <property type="project" value="UniProtKB-KW"/>
</dbReference>
<dbReference type="SUPFAM" id="SSF54211">
    <property type="entry name" value="Ribosomal protein S5 domain 2-like"/>
    <property type="match status" value="1"/>
</dbReference>
<proteinExistence type="predicted"/>
<dbReference type="STRING" id="142842.SAMN02745118_00605"/>
<dbReference type="Proteomes" id="UP000190625">
    <property type="component" value="Unassembled WGS sequence"/>
</dbReference>
<dbReference type="PANTHER" id="PTHR43527">
    <property type="entry name" value="4-DIPHOSPHOCYTIDYL-2-C-METHYL-D-ERYTHRITOL KINASE, CHLOROPLASTIC"/>
    <property type="match status" value="1"/>
</dbReference>
<sequence>MMKATVKAPGTCGELVQGTIDNINFHVTCPINKYSYVTVELASHMQETICKQELPKTVQAVNKTLDYFGIDNLKAIINVRSELITGKGMASSTADITAAILATVVALGEEISSEELTKLALSVEPTDGVFYDGIVLFDHVSGKLYRYLGQISGLSILMVDLGGKIDTLQFNSRNDLKELNKDNEPLTKQALKLIEEGINKQNLDLVGKGVTLSSKANQNILPKKNFNKFLSLTNLEGVLGLNVAHSGTLLGILYDAKQIRVNKIEDKVKKRIGHFNMEQLKLINGGLTIIDDSSDWERKYKYG</sequence>
<gene>
    <name evidence="6" type="ORF">SAMN02745118_00605</name>
</gene>
<protein>
    <submittedName>
        <fullName evidence="6">Threonine kinase</fullName>
    </submittedName>
</protein>
<dbReference type="Gene3D" id="3.30.230.10">
    <property type="match status" value="1"/>
</dbReference>
<keyword evidence="4" id="KW-0067">ATP-binding</keyword>